<evidence type="ECO:0000313" key="8">
    <source>
        <dbReference type="EMBL" id="KAK2111246.1"/>
    </source>
</evidence>
<evidence type="ECO:0000256" key="1">
    <source>
        <dbReference type="ARBA" id="ARBA00004141"/>
    </source>
</evidence>
<feature type="transmembrane region" description="Helical" evidence="6">
    <location>
        <begin position="107"/>
        <end position="126"/>
    </location>
</feature>
<protein>
    <recommendedName>
        <fullName evidence="10">Transmembrane protein 256</fullName>
    </recommendedName>
</protein>
<comment type="caution">
    <text evidence="8">The sequence shown here is derived from an EMBL/GenBank/DDBJ whole genome shotgun (WGS) entry which is preliminary data.</text>
</comment>
<proteinExistence type="inferred from homology"/>
<comment type="subcellular location">
    <subcellularLocation>
        <location evidence="1">Membrane</location>
        <topology evidence="1">Multi-pass membrane protein</topology>
    </subcellularLocation>
</comment>
<keyword evidence="5 6" id="KW-0472">Membrane</keyword>
<evidence type="ECO:0000313" key="9">
    <source>
        <dbReference type="Proteomes" id="UP001266305"/>
    </source>
</evidence>
<reference evidence="8 9" key="1">
    <citation type="submission" date="2023-05" db="EMBL/GenBank/DDBJ databases">
        <title>B98-5 Cell Line De Novo Hybrid Assembly: An Optical Mapping Approach.</title>
        <authorList>
            <person name="Kananen K."/>
            <person name="Auerbach J.A."/>
            <person name="Kautto E."/>
            <person name="Blachly J.S."/>
        </authorList>
    </citation>
    <scope>NUCLEOTIDE SEQUENCE [LARGE SCALE GENOMIC DNA]</scope>
    <source>
        <strain evidence="8">B95-8</strain>
        <tissue evidence="8">Cell line</tissue>
    </source>
</reference>
<keyword evidence="7" id="KW-0732">Signal</keyword>
<evidence type="ECO:0000256" key="5">
    <source>
        <dbReference type="ARBA" id="ARBA00023136"/>
    </source>
</evidence>
<keyword evidence="4 6" id="KW-1133">Transmembrane helix</keyword>
<accession>A0ABQ9VQ30</accession>
<comment type="similarity">
    <text evidence="2">Belongs to the TMEM256 family.</text>
</comment>
<evidence type="ECO:0000256" key="2">
    <source>
        <dbReference type="ARBA" id="ARBA00006208"/>
    </source>
</evidence>
<gene>
    <name evidence="8" type="ORF">P7K49_010992</name>
</gene>
<evidence type="ECO:0000256" key="3">
    <source>
        <dbReference type="ARBA" id="ARBA00022692"/>
    </source>
</evidence>
<evidence type="ECO:0008006" key="10">
    <source>
        <dbReference type="Google" id="ProtNLM"/>
    </source>
</evidence>
<evidence type="ECO:0000256" key="4">
    <source>
        <dbReference type="ARBA" id="ARBA00022989"/>
    </source>
</evidence>
<evidence type="ECO:0000256" key="7">
    <source>
        <dbReference type="SAM" id="SignalP"/>
    </source>
</evidence>
<feature type="chain" id="PRO_5045161160" description="Transmembrane protein 256" evidence="7">
    <location>
        <begin position="30"/>
        <end position="127"/>
    </location>
</feature>
<keyword evidence="9" id="KW-1185">Reference proteome</keyword>
<feature type="signal peptide" evidence="7">
    <location>
        <begin position="1"/>
        <end position="29"/>
    </location>
</feature>
<dbReference type="InterPro" id="IPR006696">
    <property type="entry name" value="DUF423"/>
</dbReference>
<organism evidence="8 9">
    <name type="scientific">Saguinus oedipus</name>
    <name type="common">Cotton-top tamarin</name>
    <name type="synonym">Oedipomidas oedipus</name>
    <dbReference type="NCBI Taxonomy" id="9490"/>
    <lineage>
        <taxon>Eukaryota</taxon>
        <taxon>Metazoa</taxon>
        <taxon>Chordata</taxon>
        <taxon>Craniata</taxon>
        <taxon>Vertebrata</taxon>
        <taxon>Euteleostomi</taxon>
        <taxon>Mammalia</taxon>
        <taxon>Eutheria</taxon>
        <taxon>Euarchontoglires</taxon>
        <taxon>Primates</taxon>
        <taxon>Haplorrhini</taxon>
        <taxon>Platyrrhini</taxon>
        <taxon>Cebidae</taxon>
        <taxon>Callitrichinae</taxon>
        <taxon>Saguinus</taxon>
    </lineage>
</organism>
<evidence type="ECO:0000256" key="6">
    <source>
        <dbReference type="SAM" id="Phobius"/>
    </source>
</evidence>
<dbReference type="PANTHER" id="PTHR43461">
    <property type="entry name" value="TRANSMEMBRANE PROTEIN 256"/>
    <property type="match status" value="1"/>
</dbReference>
<sequence length="127" mass="13819">MARPAAAFRRLGALSGAAALGLASYGAHGAQFPDAYGKELFDKANKHHFFHSLALVRSYNPVFCAMSPSGWVTASFRNDLILHQLLLPGSEWRPQHPDFGPCGRDPATLGLACLGSLSFLLLNYWVF</sequence>
<keyword evidence="3 6" id="KW-0812">Transmembrane</keyword>
<dbReference type="Proteomes" id="UP001266305">
    <property type="component" value="Unassembled WGS sequence"/>
</dbReference>
<dbReference type="PANTHER" id="PTHR43461:SF1">
    <property type="entry name" value="TRANSMEMBRANE PROTEIN 256"/>
    <property type="match status" value="1"/>
</dbReference>
<name>A0ABQ9VQ30_SAGOE</name>
<dbReference type="EMBL" id="JASSZA010000005">
    <property type="protein sequence ID" value="KAK2111246.1"/>
    <property type="molecule type" value="Genomic_DNA"/>
</dbReference>